<evidence type="ECO:0000313" key="3">
    <source>
        <dbReference type="Proteomes" id="UP001634394"/>
    </source>
</evidence>
<keyword evidence="3" id="KW-1185">Reference proteome</keyword>
<dbReference type="InterPro" id="IPR036179">
    <property type="entry name" value="Ig-like_dom_sf"/>
</dbReference>
<dbReference type="AlphaFoldDB" id="A0ABD3XIB5"/>
<feature type="chain" id="PRO_5044841487" evidence="1">
    <location>
        <begin position="22"/>
        <end position="228"/>
    </location>
</feature>
<accession>A0ABD3XIB5</accession>
<dbReference type="Proteomes" id="UP001634394">
    <property type="component" value="Unassembled WGS sequence"/>
</dbReference>
<dbReference type="Gene3D" id="2.60.40.10">
    <property type="entry name" value="Immunoglobulins"/>
    <property type="match status" value="1"/>
</dbReference>
<gene>
    <name evidence="2" type="ORF">ACJMK2_026037</name>
</gene>
<proteinExistence type="predicted"/>
<evidence type="ECO:0000256" key="1">
    <source>
        <dbReference type="SAM" id="SignalP"/>
    </source>
</evidence>
<evidence type="ECO:0000313" key="2">
    <source>
        <dbReference type="EMBL" id="KAL3886011.1"/>
    </source>
</evidence>
<sequence>MKTRLKITVLIFLMMVRFTEDLTWNTKMRTVVCCQGNQQLLIWNFTKGENERVTELHWFFNEKTLVCFMSNTTGFVVADLYEGRVEQNGAAGIILKNVHLNDTGEYTLYVKLEKETKRNVQGINLTVIEPPPIQCKPIIKIEHPKGILSCSTSCERSPLSLEWIINGIKETGCFGPYIVVNSLGTSEQPMCCLRDFKCVDDYQTKFCTRNNISFTEDMHTVNESVAGT</sequence>
<name>A0ABD3XIB5_SINWO</name>
<dbReference type="EMBL" id="JBJQND010000002">
    <property type="protein sequence ID" value="KAL3886011.1"/>
    <property type="molecule type" value="Genomic_DNA"/>
</dbReference>
<organism evidence="2 3">
    <name type="scientific">Sinanodonta woodiana</name>
    <name type="common">Chinese pond mussel</name>
    <name type="synonym">Anodonta woodiana</name>
    <dbReference type="NCBI Taxonomy" id="1069815"/>
    <lineage>
        <taxon>Eukaryota</taxon>
        <taxon>Metazoa</taxon>
        <taxon>Spiralia</taxon>
        <taxon>Lophotrochozoa</taxon>
        <taxon>Mollusca</taxon>
        <taxon>Bivalvia</taxon>
        <taxon>Autobranchia</taxon>
        <taxon>Heteroconchia</taxon>
        <taxon>Palaeoheterodonta</taxon>
        <taxon>Unionida</taxon>
        <taxon>Unionoidea</taxon>
        <taxon>Unionidae</taxon>
        <taxon>Unioninae</taxon>
        <taxon>Sinanodonta</taxon>
    </lineage>
</organism>
<dbReference type="InterPro" id="IPR013783">
    <property type="entry name" value="Ig-like_fold"/>
</dbReference>
<feature type="signal peptide" evidence="1">
    <location>
        <begin position="1"/>
        <end position="21"/>
    </location>
</feature>
<reference evidence="2 3" key="1">
    <citation type="submission" date="2024-11" db="EMBL/GenBank/DDBJ databases">
        <title>Chromosome-level genome assembly of the freshwater bivalve Anodonta woodiana.</title>
        <authorList>
            <person name="Chen X."/>
        </authorList>
    </citation>
    <scope>NUCLEOTIDE SEQUENCE [LARGE SCALE GENOMIC DNA]</scope>
    <source>
        <strain evidence="2">MN2024</strain>
        <tissue evidence="2">Gills</tissue>
    </source>
</reference>
<protein>
    <submittedName>
        <fullName evidence="2">Uncharacterized protein</fullName>
    </submittedName>
</protein>
<comment type="caution">
    <text evidence="2">The sequence shown here is derived from an EMBL/GenBank/DDBJ whole genome shotgun (WGS) entry which is preliminary data.</text>
</comment>
<dbReference type="SUPFAM" id="SSF48726">
    <property type="entry name" value="Immunoglobulin"/>
    <property type="match status" value="1"/>
</dbReference>
<keyword evidence="1" id="KW-0732">Signal</keyword>